<feature type="compositionally biased region" description="Basic and acidic residues" evidence="2">
    <location>
        <begin position="1178"/>
        <end position="1191"/>
    </location>
</feature>
<feature type="compositionally biased region" description="Basic and acidic residues" evidence="2">
    <location>
        <begin position="424"/>
        <end position="434"/>
    </location>
</feature>
<feature type="compositionally biased region" description="Basic and acidic residues" evidence="2">
    <location>
        <begin position="928"/>
        <end position="948"/>
    </location>
</feature>
<feature type="compositionally biased region" description="Low complexity" evidence="2">
    <location>
        <begin position="913"/>
        <end position="927"/>
    </location>
</feature>
<dbReference type="InterPro" id="IPR001164">
    <property type="entry name" value="ArfGAP_dom"/>
</dbReference>
<feature type="compositionally biased region" description="Polar residues" evidence="2">
    <location>
        <begin position="772"/>
        <end position="781"/>
    </location>
</feature>
<organism evidence="4 5">
    <name type="scientific">Seminavis robusta</name>
    <dbReference type="NCBI Taxonomy" id="568900"/>
    <lineage>
        <taxon>Eukaryota</taxon>
        <taxon>Sar</taxon>
        <taxon>Stramenopiles</taxon>
        <taxon>Ochrophyta</taxon>
        <taxon>Bacillariophyta</taxon>
        <taxon>Bacillariophyceae</taxon>
        <taxon>Bacillariophycidae</taxon>
        <taxon>Naviculales</taxon>
        <taxon>Naviculaceae</taxon>
        <taxon>Seminavis</taxon>
    </lineage>
</organism>
<dbReference type="Pfam" id="PF01412">
    <property type="entry name" value="ArfGap"/>
    <property type="match status" value="1"/>
</dbReference>
<feature type="compositionally biased region" description="Polar residues" evidence="2">
    <location>
        <begin position="250"/>
        <end position="264"/>
    </location>
</feature>
<reference evidence="4" key="1">
    <citation type="submission" date="2020-06" db="EMBL/GenBank/DDBJ databases">
        <authorList>
            <consortium name="Plant Systems Biology data submission"/>
        </authorList>
    </citation>
    <scope>NUCLEOTIDE SEQUENCE</scope>
    <source>
        <strain evidence="4">D6</strain>
    </source>
</reference>
<feature type="compositionally biased region" description="Basic and acidic residues" evidence="2">
    <location>
        <begin position="789"/>
        <end position="800"/>
    </location>
</feature>
<feature type="region of interest" description="Disordered" evidence="2">
    <location>
        <begin position="250"/>
        <end position="1084"/>
    </location>
</feature>
<sequence>MDATDDQVRLLRHVEGLVKKVPGNLVCAECPERHPTWASLIQPAVKGGSRMGVFVCQQCYQHHYALGRSLCEVKSLSLASEWASDDLDILAKTGNQVVNSIYEASEGWEDEKEIITFDKDQESKLRLAYIKNKYHERKYFSEDKFNEIQVGLSPIFQKILDRKNGTNNNNNNPQEADAVPPTPRKKNRRRFSLTGGVCKSLTPDVLKPTKKKQQQQPEMIDPAIGATPKRSSQKGKAPPSLAILIADTTNTAKSRASSPLSQGGISIPETPRRRGRRASSNNNEHENDTAGQQKRPLAIDLDDATTDSRDDKQKSPLEEAEEKSVGARQMLGLNGKTPSERSLVVGSSNSTKRRSLEGERSASVRNVHDDDSRRGMLSKSSSHRDLNDDNSSHHHRHMMMQMPTHYNNNQNNSQRPRLGRRSFSHRDMDEDGSHKSHLSRRRESLVHNNNNKRQLSRRSLLAANKSPSDRNVSSKSMREHRTVDRSISRSRDGTRNNNNAIPSGSLRGARRTTSNDGMEGSLRGSRRTKSFESLEGSSMRGSRRGAGGDALEGSVRGSRRAGAEPLLEGSVRGSRRAAGDALEGSVRGSRRAGAESFEGSMRGSRRTAGEAVDGSVRGSRRTAAEPLLEGSVRGSRRTAAEPLDGSVRGSRRTAAEPLDGSVRGSRRTAAEPLDGSSNGSVRGSRRTAAEPLDGSVRGSRRTAETSLRGSTARVRDRMDSSGRKERRMLDGSGRRERTAETSSRRERTKSGSASRPRRRSISPQPNEEPDMNWQQKPSSPNSKRRAKSKDHDPLGRGSDHSKRRSRSSLKDDLKKSSDHVRKSGGGTRRVNRRERTTTARKSKSPSRRKTISIDIPRDEEQADGKWKTPKRCGTTGGLMDDRSDPTGLRRSPMDASAGSNCSDSNEKRSSGGSKSSVQRTKSKQKSSSSDKLKKRISEPLRDSSEGKGGKKGTSRVRRSKSDPLGESSTDDDDTDSEPEKRSSRDDKKPMKTTPSNKQLNMRPSSKKVMRSNSTSKLVDSELETETESNAEKANIKQNGRKEPSSRPISRSQSASSLGDDGVKKSGRRGKKKDEKKSSGKYKHLDSSVGCLGALIVGSREGNCNGIGKNAAADAVRAAAAGRSPIRKSSTMTALDLLAMNETPSKRASAVFDLKNYNYKNAMVSQWIKLPKADEEDETASKDKDDTSEPKLKKSLPSRSSVIVNPLLTMAVPTPTSIDKQADAKSGLKRHAIPKRQKSSPAPGTKTAAKKPVIDKMKQDSFEDAVVSQWLKA</sequence>
<feature type="compositionally biased region" description="Basic and acidic residues" evidence="2">
    <location>
        <begin position="306"/>
        <end position="325"/>
    </location>
</feature>
<keyword evidence="1" id="KW-0862">Zinc</keyword>
<comment type="caution">
    <text evidence="4">The sequence shown here is derived from an EMBL/GenBank/DDBJ whole genome shotgun (WGS) entry which is preliminary data.</text>
</comment>
<feature type="compositionally biased region" description="Polar residues" evidence="2">
    <location>
        <begin position="404"/>
        <end position="415"/>
    </location>
</feature>
<dbReference type="GO" id="GO:0005543">
    <property type="term" value="F:phospholipid binding"/>
    <property type="evidence" value="ECO:0007669"/>
    <property type="project" value="InterPro"/>
</dbReference>
<keyword evidence="1" id="KW-0479">Metal-binding</keyword>
<dbReference type="GO" id="GO:0005096">
    <property type="term" value="F:GTPase activator activity"/>
    <property type="evidence" value="ECO:0007669"/>
    <property type="project" value="InterPro"/>
</dbReference>
<dbReference type="OrthoDB" id="10266696at2759"/>
<feature type="compositionally biased region" description="Polar residues" evidence="2">
    <location>
        <begin position="992"/>
        <end position="1003"/>
    </location>
</feature>
<accession>A0A9N8DK53</accession>
<evidence type="ECO:0000259" key="3">
    <source>
        <dbReference type="PROSITE" id="PS50115"/>
    </source>
</evidence>
<gene>
    <name evidence="4" type="ORF">SEMRO_124_G060030.1</name>
</gene>
<feature type="compositionally biased region" description="Basic and acidic residues" evidence="2">
    <location>
        <begin position="1029"/>
        <end position="1044"/>
    </location>
</feature>
<keyword evidence="1" id="KW-0863">Zinc-finger</keyword>
<keyword evidence="5" id="KW-1185">Reference proteome</keyword>
<dbReference type="Proteomes" id="UP001153069">
    <property type="component" value="Unassembled WGS sequence"/>
</dbReference>
<feature type="compositionally biased region" description="Basic and acidic residues" evidence="2">
    <location>
        <begin position="808"/>
        <end position="821"/>
    </location>
</feature>
<evidence type="ECO:0000256" key="1">
    <source>
        <dbReference type="PROSITE-ProRule" id="PRU00288"/>
    </source>
</evidence>
<feature type="region of interest" description="Disordered" evidence="2">
    <location>
        <begin position="1171"/>
        <end position="1197"/>
    </location>
</feature>
<evidence type="ECO:0000313" key="4">
    <source>
        <dbReference type="EMBL" id="CAB9502010.1"/>
    </source>
</evidence>
<dbReference type="PANTHER" id="PTHR46220">
    <property type="entry name" value="ADP-RIBOSYLATION FACTOR GTPASE-ACTIVATING PROTEIN AGD12"/>
    <property type="match status" value="1"/>
</dbReference>
<dbReference type="SMART" id="SM00105">
    <property type="entry name" value="ArfGap"/>
    <property type="match status" value="1"/>
</dbReference>
<dbReference type="SUPFAM" id="SSF57863">
    <property type="entry name" value="ArfGap/RecO-like zinc finger"/>
    <property type="match status" value="1"/>
</dbReference>
<feature type="compositionally biased region" description="Basic and acidic residues" evidence="2">
    <location>
        <begin position="713"/>
        <end position="749"/>
    </location>
</feature>
<name>A0A9N8DK53_9STRA</name>
<feature type="compositionally biased region" description="Basic residues" evidence="2">
    <location>
        <begin position="949"/>
        <end position="958"/>
    </location>
</feature>
<dbReference type="InterPro" id="IPR038508">
    <property type="entry name" value="ArfGAP_dom_sf"/>
</dbReference>
<feature type="domain" description="Arf-GAP" evidence="3">
    <location>
        <begin position="5"/>
        <end position="148"/>
    </location>
</feature>
<feature type="compositionally biased region" description="Basic and acidic residues" evidence="2">
    <location>
        <begin position="855"/>
        <end position="866"/>
    </location>
</feature>
<feature type="region of interest" description="Disordered" evidence="2">
    <location>
        <begin position="1212"/>
        <end position="1258"/>
    </location>
</feature>
<dbReference type="GO" id="GO:0008270">
    <property type="term" value="F:zinc ion binding"/>
    <property type="evidence" value="ECO:0007669"/>
    <property type="project" value="UniProtKB-KW"/>
</dbReference>
<dbReference type="InterPro" id="IPR037278">
    <property type="entry name" value="ARFGAP/RecO"/>
</dbReference>
<evidence type="ECO:0000313" key="5">
    <source>
        <dbReference type="Proteomes" id="UP001153069"/>
    </source>
</evidence>
<feature type="region of interest" description="Disordered" evidence="2">
    <location>
        <begin position="162"/>
        <end position="237"/>
    </location>
</feature>
<feature type="compositionally biased region" description="Low complexity" evidence="2">
    <location>
        <begin position="1045"/>
        <end position="1059"/>
    </location>
</feature>
<feature type="compositionally biased region" description="Basic and acidic residues" evidence="2">
    <location>
        <begin position="354"/>
        <end position="374"/>
    </location>
</feature>
<dbReference type="EMBL" id="CAICTM010000123">
    <property type="protein sequence ID" value="CAB9502010.1"/>
    <property type="molecule type" value="Genomic_DNA"/>
</dbReference>
<feature type="compositionally biased region" description="Basic and acidic residues" evidence="2">
    <location>
        <begin position="1071"/>
        <end position="1084"/>
    </location>
</feature>
<dbReference type="PROSITE" id="PS50115">
    <property type="entry name" value="ARFGAP"/>
    <property type="match status" value="1"/>
</dbReference>
<protein>
    <submittedName>
        <fullName evidence="4">With coiled-coil, ANK repeat and PH domain-containing protein</fullName>
    </submittedName>
</protein>
<feature type="compositionally biased region" description="Basic and acidic residues" evidence="2">
    <location>
        <begin position="382"/>
        <end position="392"/>
    </location>
</feature>
<feature type="compositionally biased region" description="Basic and acidic residues" evidence="2">
    <location>
        <begin position="977"/>
        <end position="989"/>
    </location>
</feature>
<feature type="compositionally biased region" description="Polar residues" evidence="2">
    <location>
        <begin position="465"/>
        <end position="475"/>
    </location>
</feature>
<dbReference type="AlphaFoldDB" id="A0A9N8DK53"/>
<feature type="compositionally biased region" description="Basic residues" evidence="2">
    <location>
        <begin position="1226"/>
        <end position="1237"/>
    </location>
</feature>
<dbReference type="InterPro" id="IPR044518">
    <property type="entry name" value="ARF_GAP_AGD11/12/13"/>
</dbReference>
<dbReference type="PANTHER" id="PTHR46220:SF1">
    <property type="entry name" value="ADP-RIBOSYLATION FACTOR GTPASE-ACTIVATING PROTEIN AGD12"/>
    <property type="match status" value="1"/>
</dbReference>
<feature type="compositionally biased region" description="Basic residues" evidence="2">
    <location>
        <begin position="838"/>
        <end position="850"/>
    </location>
</feature>
<dbReference type="Gene3D" id="1.10.220.150">
    <property type="entry name" value="Arf GTPase activating protein"/>
    <property type="match status" value="1"/>
</dbReference>
<feature type="compositionally biased region" description="Basic and acidic residues" evidence="2">
    <location>
        <begin position="476"/>
        <end position="494"/>
    </location>
</feature>
<proteinExistence type="predicted"/>
<evidence type="ECO:0000256" key="2">
    <source>
        <dbReference type="SAM" id="MobiDB-lite"/>
    </source>
</evidence>